<dbReference type="RefSeq" id="WP_138097010.1">
    <property type="nucleotide sequence ID" value="NZ_LR590484.1"/>
</dbReference>
<dbReference type="SUPFAM" id="SSF52833">
    <property type="entry name" value="Thioredoxin-like"/>
    <property type="match status" value="1"/>
</dbReference>
<dbReference type="InterPro" id="IPR013766">
    <property type="entry name" value="Thioredoxin_domain"/>
</dbReference>
<dbReference type="InterPro" id="IPR000866">
    <property type="entry name" value="AhpC/TSA"/>
</dbReference>
<protein>
    <submittedName>
        <fullName evidence="2">Thiol-disulfide oxidoreductase</fullName>
    </submittedName>
</protein>
<name>A0A4U9VVF6_9SPHI</name>
<organism evidence="2 3">
    <name type="scientific">Sphingobacterium thalpophilum</name>
    <dbReference type="NCBI Taxonomy" id="259"/>
    <lineage>
        <taxon>Bacteria</taxon>
        <taxon>Pseudomonadati</taxon>
        <taxon>Bacteroidota</taxon>
        <taxon>Sphingobacteriia</taxon>
        <taxon>Sphingobacteriales</taxon>
        <taxon>Sphingobacteriaceae</taxon>
        <taxon>Sphingobacterium</taxon>
    </lineage>
</organism>
<reference evidence="2 3" key="1">
    <citation type="submission" date="2019-05" db="EMBL/GenBank/DDBJ databases">
        <authorList>
            <consortium name="Pathogen Informatics"/>
        </authorList>
    </citation>
    <scope>NUCLEOTIDE SEQUENCE [LARGE SCALE GENOMIC DNA]</scope>
    <source>
        <strain evidence="2 3">NCTC11429</strain>
    </source>
</reference>
<dbReference type="InterPro" id="IPR036249">
    <property type="entry name" value="Thioredoxin-like_sf"/>
</dbReference>
<evidence type="ECO:0000313" key="2">
    <source>
        <dbReference type="EMBL" id="VTR51530.1"/>
    </source>
</evidence>
<dbReference type="GO" id="GO:0016491">
    <property type="term" value="F:oxidoreductase activity"/>
    <property type="evidence" value="ECO:0007669"/>
    <property type="project" value="InterPro"/>
</dbReference>
<dbReference type="PROSITE" id="PS51352">
    <property type="entry name" value="THIOREDOXIN_2"/>
    <property type="match status" value="1"/>
</dbReference>
<proteinExistence type="predicted"/>
<feature type="domain" description="Thioredoxin" evidence="1">
    <location>
        <begin position="29"/>
        <end position="169"/>
    </location>
</feature>
<accession>A0A4U9VVF6</accession>
<evidence type="ECO:0000259" key="1">
    <source>
        <dbReference type="PROSITE" id="PS51352"/>
    </source>
</evidence>
<gene>
    <name evidence="2" type="ORF">NCTC11429_04369</name>
</gene>
<evidence type="ECO:0000313" key="3">
    <source>
        <dbReference type="Proteomes" id="UP000308196"/>
    </source>
</evidence>
<dbReference type="STRING" id="1123265.GCA_000686625_03699"/>
<dbReference type="GeneID" id="78464957"/>
<dbReference type="EMBL" id="LR590484">
    <property type="protein sequence ID" value="VTR51530.1"/>
    <property type="molecule type" value="Genomic_DNA"/>
</dbReference>
<dbReference type="Proteomes" id="UP000308196">
    <property type="component" value="Chromosome"/>
</dbReference>
<dbReference type="Pfam" id="PF00578">
    <property type="entry name" value="AhpC-TSA"/>
    <property type="match status" value="1"/>
</dbReference>
<dbReference type="GO" id="GO:0016209">
    <property type="term" value="F:antioxidant activity"/>
    <property type="evidence" value="ECO:0007669"/>
    <property type="project" value="InterPro"/>
</dbReference>
<sequence>MNKLIFSFLYVIISISCLAQIKVDRSRELKIGNAFKLSKVVEVLNDKEAEFDFDNYKEDLLILDFFDTFCSSCIANMPKVVSLQKEYAKKVKLIQVTWQDKKTIQNFFRTNKFLKEHKAYPTTIVSDTILHQLFPHQSSPHVVWIYRGNVIAITAADVLNSKNIKDLLSNGAINLPRKDDYLPLESKDGRTTNNIAFSKVSSFNSGLKQSGFTYQLDTVKQKYHTSFNNLPLFNIYLSLLGRIAKKDFLITNDRVEWKVKDKTLYNYGSEEKEPSRWIAKNAICYERIDKIKRTEREQAKVVYNDLNNFFGLNVYYGTAKRKCLVLKKVPISNATKANIEKRQNLEGTSVLAFIVDYTKQYPPVIDEVKSKDNIAVGEFKNIAELNQQLSTYGLKLIPDEREIDVVVFEEI</sequence>
<dbReference type="Gene3D" id="3.40.30.10">
    <property type="entry name" value="Glutaredoxin"/>
    <property type="match status" value="1"/>
</dbReference>
<dbReference type="KEGG" id="stha:NCTC11429_04369"/>
<dbReference type="AlphaFoldDB" id="A0A4U9VVF6"/>
<dbReference type="PROSITE" id="PS51257">
    <property type="entry name" value="PROKAR_LIPOPROTEIN"/>
    <property type="match status" value="1"/>
</dbReference>